<accession>A0ABQ2WQ99</accession>
<dbReference type="Gene3D" id="3.30.300.30">
    <property type="match status" value="1"/>
</dbReference>
<dbReference type="PANTHER" id="PTHR43767:SF1">
    <property type="entry name" value="NONRIBOSOMAL PEPTIDE SYNTHASE PES1 (EUROFUNG)-RELATED"/>
    <property type="match status" value="1"/>
</dbReference>
<dbReference type="SUPFAM" id="SSF56801">
    <property type="entry name" value="Acetyl-CoA synthetase-like"/>
    <property type="match status" value="1"/>
</dbReference>
<evidence type="ECO:0000313" key="2">
    <source>
        <dbReference type="EMBL" id="GGW62789.1"/>
    </source>
</evidence>
<keyword evidence="2" id="KW-0436">Ligase</keyword>
<gene>
    <name evidence="2" type="ORF">GCM10008111_18450</name>
</gene>
<dbReference type="InterPro" id="IPR050237">
    <property type="entry name" value="ATP-dep_AMP-bd_enzyme"/>
</dbReference>
<dbReference type="InterPro" id="IPR042099">
    <property type="entry name" value="ANL_N_sf"/>
</dbReference>
<dbReference type="Proteomes" id="UP000634667">
    <property type="component" value="Unassembled WGS sequence"/>
</dbReference>
<sequence length="534" mass="58854">MIKNLFELLALSTQKFANKPALHFQRQTLSYQQLFNATRQCISQLQGFGVSRFDRVAIFLPKQFESVISIFASSALGAIFVPINPLLKPAQVIHILQDCSVKLLITNDERYQRLLPMLSELSDIKDVLLLSPSTHAISSQSIQCHRWLPQVIDEQIPAELYTLSNSTEIDAAAIFYTSGSTGKSKGVVLSNRNILVGASSVSSYLYNTANDVLLALLPLSFDYGFSQITTAVQVGASVVLLDYVLVQDVVKAVHDYKVTGIAAVPPLWSQLVKANWSKGSNESVRYFTNSGGTMPLPLLNELQQVFKHAEPYLMYGLTESFRSTFLAPSEILKRPGSIGKAIPNVEITVVREDGSLCGPNEPGELVHRGPLVSLGYWNAPEQTAERFKADPMAPTGIQLPQLAVFSGDTVKYDEEGYLYFIGRRDEMIKTSGYRVSPTEVEDAVYRLDPAIQDVAALGIFDGTDQAILVLVALAAGATASPEQWLLQLKRSLPNFMLPKAILLKDCLPKNPNGKIDRKALAQDYQQYFFEGAPI</sequence>
<dbReference type="PROSITE" id="PS00455">
    <property type="entry name" value="AMP_BINDING"/>
    <property type="match status" value="1"/>
</dbReference>
<dbReference type="Gene3D" id="3.40.50.12780">
    <property type="entry name" value="N-terminal domain of ligase-like"/>
    <property type="match status" value="1"/>
</dbReference>
<dbReference type="RefSeq" id="WP_189482784.1">
    <property type="nucleotide sequence ID" value="NZ_BMYR01000007.1"/>
</dbReference>
<dbReference type="InterPro" id="IPR020845">
    <property type="entry name" value="AMP-binding_CS"/>
</dbReference>
<evidence type="ECO:0000313" key="3">
    <source>
        <dbReference type="Proteomes" id="UP000634667"/>
    </source>
</evidence>
<keyword evidence="3" id="KW-1185">Reference proteome</keyword>
<dbReference type="InterPro" id="IPR017529">
    <property type="entry name" value="AcylCoA_ligase_PEP_1"/>
</dbReference>
<dbReference type="InterPro" id="IPR045851">
    <property type="entry name" value="AMP-bd_C_sf"/>
</dbReference>
<organism evidence="2 3">
    <name type="scientific">Alishewanella tabrizica</name>
    <dbReference type="NCBI Taxonomy" id="671278"/>
    <lineage>
        <taxon>Bacteria</taxon>
        <taxon>Pseudomonadati</taxon>
        <taxon>Pseudomonadota</taxon>
        <taxon>Gammaproteobacteria</taxon>
        <taxon>Alteromonadales</taxon>
        <taxon>Alteromonadaceae</taxon>
        <taxon>Alishewanella</taxon>
    </lineage>
</organism>
<reference evidence="3" key="1">
    <citation type="journal article" date="2019" name="Int. J. Syst. Evol. Microbiol.">
        <title>The Global Catalogue of Microorganisms (GCM) 10K type strain sequencing project: providing services to taxonomists for standard genome sequencing and annotation.</title>
        <authorList>
            <consortium name="The Broad Institute Genomics Platform"/>
            <consortium name="The Broad Institute Genome Sequencing Center for Infectious Disease"/>
            <person name="Wu L."/>
            <person name="Ma J."/>
        </authorList>
    </citation>
    <scope>NUCLEOTIDE SEQUENCE [LARGE SCALE GENOMIC DNA]</scope>
    <source>
        <strain evidence="3">KCTC 23723</strain>
    </source>
</reference>
<feature type="domain" description="AMP-dependent synthetase/ligase" evidence="1">
    <location>
        <begin position="13"/>
        <end position="377"/>
    </location>
</feature>
<protein>
    <submittedName>
        <fullName evidence="2">Acyl-CoA ligase (AMP-forming), exosortase A system-associated</fullName>
    </submittedName>
</protein>
<dbReference type="PANTHER" id="PTHR43767">
    <property type="entry name" value="LONG-CHAIN-FATTY-ACID--COA LIGASE"/>
    <property type="match status" value="1"/>
</dbReference>
<comment type="caution">
    <text evidence="2">The sequence shown here is derived from an EMBL/GenBank/DDBJ whole genome shotgun (WGS) entry which is preliminary data.</text>
</comment>
<name>A0ABQ2WQ99_9ALTE</name>
<dbReference type="InterPro" id="IPR000873">
    <property type="entry name" value="AMP-dep_synth/lig_dom"/>
</dbReference>
<dbReference type="NCBIfam" id="TIGR03098">
    <property type="entry name" value="ligase_PEP_1"/>
    <property type="match status" value="1"/>
</dbReference>
<dbReference type="GO" id="GO:0016874">
    <property type="term" value="F:ligase activity"/>
    <property type="evidence" value="ECO:0007669"/>
    <property type="project" value="UniProtKB-KW"/>
</dbReference>
<evidence type="ECO:0000259" key="1">
    <source>
        <dbReference type="Pfam" id="PF00501"/>
    </source>
</evidence>
<dbReference type="Pfam" id="PF00501">
    <property type="entry name" value="AMP-binding"/>
    <property type="match status" value="1"/>
</dbReference>
<proteinExistence type="predicted"/>
<dbReference type="EMBL" id="BMYR01000007">
    <property type="protein sequence ID" value="GGW62789.1"/>
    <property type="molecule type" value="Genomic_DNA"/>
</dbReference>